<evidence type="ECO:0000313" key="2">
    <source>
        <dbReference type="Proteomes" id="UP001318682"/>
    </source>
</evidence>
<protein>
    <submittedName>
        <fullName evidence="1">Uncharacterized protein</fullName>
    </submittedName>
</protein>
<dbReference type="RefSeq" id="WP_222869593.1">
    <property type="nucleotide sequence ID" value="NZ_CP143423.1"/>
</dbReference>
<reference evidence="2" key="1">
    <citation type="submission" date="2024-01" db="EMBL/GenBank/DDBJ databases">
        <title>Roseobacter fucihabitans sp. nov., isolated from the brown alga Fucus spiralis.</title>
        <authorList>
            <person name="Hahnke S."/>
            <person name="Berger M."/>
            <person name="Schlingloff A."/>
            <person name="Athale I."/>
            <person name="Neumann-Schaal M."/>
            <person name="Adenaya A."/>
            <person name="Poehlein A."/>
            <person name="Daniel R."/>
            <person name="Pertersen J."/>
            <person name="Brinkhoff T."/>
        </authorList>
    </citation>
    <scope>NUCLEOTIDE SEQUENCE [LARGE SCALE GENOMIC DNA]</scope>
    <source>
        <strain evidence="2">B14</strain>
    </source>
</reference>
<proteinExistence type="predicted"/>
<sequence>MTTRIYSVDAIDLTLKKRNPHSLLISCTGRVTSSGWSDIHLSPFVYVAPPADGILDCDLVGTAPGPGEIVIPVLTKVAAHLVVDDVDNYWGKDQPVEGVRVHASQNTKVATLEDIATGMTAARILDATDGPIPSAPSYEADIKPLFRVRDAVVMKNISGFDLHAYEDVVTWADRILETLEAKRMPCDGAWPAQDVSLFKAWIDTGKAA</sequence>
<keyword evidence="2" id="KW-1185">Reference proteome</keyword>
<name>A0ABZ2BW40_9RHOB</name>
<organism evidence="1 2">
    <name type="scientific">Roseobacter fucihabitans</name>
    <dbReference type="NCBI Taxonomy" id="1537242"/>
    <lineage>
        <taxon>Bacteria</taxon>
        <taxon>Pseudomonadati</taxon>
        <taxon>Pseudomonadota</taxon>
        <taxon>Alphaproteobacteria</taxon>
        <taxon>Rhodobacterales</taxon>
        <taxon>Roseobacteraceae</taxon>
        <taxon>Roseobacter</taxon>
    </lineage>
</organism>
<evidence type="ECO:0000313" key="1">
    <source>
        <dbReference type="EMBL" id="WVX50255.1"/>
    </source>
</evidence>
<dbReference type="Proteomes" id="UP001318682">
    <property type="component" value="Chromosome"/>
</dbReference>
<dbReference type="EMBL" id="CP143423">
    <property type="protein sequence ID" value="WVX50255.1"/>
    <property type="molecule type" value="Genomic_DNA"/>
</dbReference>
<gene>
    <name evidence="1" type="ORF">ROLI_033520</name>
</gene>
<accession>A0ABZ2BW40</accession>